<dbReference type="PANTHER" id="PTHR35149:SF2">
    <property type="entry name" value="DUF262 DOMAIN-CONTAINING PROTEIN"/>
    <property type="match status" value="1"/>
</dbReference>
<dbReference type="Pfam" id="PF25202">
    <property type="entry name" value="DUF7834"/>
    <property type="match status" value="1"/>
</dbReference>
<protein>
    <recommendedName>
        <fullName evidence="4">DUF262 domain-containing protein</fullName>
    </recommendedName>
</protein>
<dbReference type="AlphaFoldDB" id="A0AA91FIP5"/>
<proteinExistence type="predicted"/>
<dbReference type="PANTHER" id="PTHR35149">
    <property type="entry name" value="SLL5132 PROTEIN"/>
    <property type="match status" value="1"/>
</dbReference>
<dbReference type="EMBL" id="LZMT01000022">
    <property type="protein sequence ID" value="OBX63944.1"/>
    <property type="molecule type" value="Genomic_DNA"/>
</dbReference>
<evidence type="ECO:0000259" key="2">
    <source>
        <dbReference type="Pfam" id="PF25202"/>
    </source>
</evidence>
<organism evidence="3">
    <name type="scientific">Faucicola osloensis</name>
    <name type="common">Moraxella osloensis</name>
    <dbReference type="NCBI Taxonomy" id="34062"/>
    <lineage>
        <taxon>Bacteria</taxon>
        <taxon>Pseudomonadati</taxon>
        <taxon>Pseudomonadota</taxon>
        <taxon>Gammaproteobacteria</taxon>
        <taxon>Moraxellales</taxon>
        <taxon>Moraxellaceae</taxon>
        <taxon>Faucicola</taxon>
    </lineage>
</organism>
<dbReference type="InterPro" id="IPR004919">
    <property type="entry name" value="GmrSD_N"/>
</dbReference>
<evidence type="ECO:0000259" key="1">
    <source>
        <dbReference type="Pfam" id="PF03235"/>
    </source>
</evidence>
<gene>
    <name evidence="3" type="ORF">A9299_10445</name>
</gene>
<accession>A0AA91FIP5</accession>
<feature type="domain" description="DUF7834" evidence="2">
    <location>
        <begin position="218"/>
        <end position="467"/>
    </location>
</feature>
<dbReference type="Pfam" id="PF03235">
    <property type="entry name" value="GmrSD_N"/>
    <property type="match status" value="1"/>
</dbReference>
<reference evidence="3" key="1">
    <citation type="submission" date="2016-06" db="EMBL/GenBank/DDBJ databases">
        <title>Draft genome of Moraxella osloensis CCUG 67237.</title>
        <authorList>
            <person name="Salva-Serra F."/>
            <person name="Engstrom-Jakobsson H."/>
            <person name="Thorell K."/>
            <person name="Gonzales-Siles L."/>
            <person name="Karlsson R."/>
            <person name="Boulund F."/>
            <person name="Engstrand L."/>
            <person name="Kristiansson E."/>
            <person name="Moore E."/>
        </authorList>
    </citation>
    <scope>NUCLEOTIDE SEQUENCE [LARGE SCALE GENOMIC DNA]</scope>
    <source>
        <strain evidence="3">CCUG 67237</strain>
    </source>
</reference>
<evidence type="ECO:0000313" key="3">
    <source>
        <dbReference type="EMBL" id="OBX63944.1"/>
    </source>
</evidence>
<sequence length="528" mass="62199">MNIEKVEKSVENVISKEIDVEVMSFNELTNLDYPLMIDNYQRPYVWTVDKLNQLLNDLIDFRSENESLDIPYYMGSILLHKSDNSNDKSQSFSSPAYFVIDGQQRLSTLSILYYVLNSELPQNFEFNYRSLQSVANLKVIHKEIISRISDEETKEILKSIFNNMQFTVITVTNEDLAFTFFDSQNSRGVPLGATDLLKAYHLRAIKDEQQPQQQDFLQRNCARRWEIIQKTGKNSKKDKWDFSKILFERYLWRARHWRGSHNITYENHDAILESFSAKTIKYEKIDSFPIFANPSNQLAHSLKVEGENNYTLMSQPIKFSSEAIYLPFNIRQPIFNGINFFMFADKYARLSDLLFNYSKIESKQDSEELRQFRTFYNSVVKQNSSYLRNLFELAVLTYYDKYQEKQLLEFSQKFEMILGMIRLYKSSIYDVAPIKYLRESNVNILDVITASYMEDEIFAVLDNDKNLDLNLEPNGIYDKEKNDFEDRVRGRYLKSMLNYYSKDGSIDKIINNSTGLKNFISTHKISLK</sequence>
<evidence type="ECO:0008006" key="4">
    <source>
        <dbReference type="Google" id="ProtNLM"/>
    </source>
</evidence>
<name>A0AA91FIP5_FAUOS</name>
<feature type="domain" description="GmrSD restriction endonucleases N-terminal" evidence="1">
    <location>
        <begin position="35"/>
        <end position="201"/>
    </location>
</feature>
<comment type="caution">
    <text evidence="3">The sequence shown here is derived from an EMBL/GenBank/DDBJ whole genome shotgun (WGS) entry which is preliminary data.</text>
</comment>
<dbReference type="InterPro" id="IPR057156">
    <property type="entry name" value="DUF7834"/>
</dbReference>